<sequence>MSLNPATGNELSQDRASQSASDLDLATQAVHAHFNRDVTFESKQHTVLLEKVKFLQLEQQSSQSILVALEKRQLTLQQQLLTLNTSLSALQQNQSAVLAQIQTLSSKLSALTVLPELYNEVKALKNSSRDDYSTLFNIISNQKQDQDIERTLSFQLGKVLIYG</sequence>
<dbReference type="AlphaFoldDB" id="S3MPY2"/>
<protein>
    <submittedName>
        <fullName evidence="1">Uncharacterized protein</fullName>
    </submittedName>
</protein>
<organism evidence="1 2">
    <name type="scientific">Acinetobacter rudis CIP 110305</name>
    <dbReference type="NCBI Taxonomy" id="421052"/>
    <lineage>
        <taxon>Bacteria</taxon>
        <taxon>Pseudomonadati</taxon>
        <taxon>Pseudomonadota</taxon>
        <taxon>Gammaproteobacteria</taxon>
        <taxon>Moraxellales</taxon>
        <taxon>Moraxellaceae</taxon>
        <taxon>Acinetobacter</taxon>
    </lineage>
</organism>
<dbReference type="EMBL" id="ATGI01000039">
    <property type="protein sequence ID" value="EPF69990.1"/>
    <property type="molecule type" value="Genomic_DNA"/>
</dbReference>
<accession>S3MPY2</accession>
<evidence type="ECO:0000313" key="1">
    <source>
        <dbReference type="EMBL" id="EPF69990.1"/>
    </source>
</evidence>
<gene>
    <name evidence="1" type="ORF">F945_03554</name>
</gene>
<dbReference type="STRING" id="632955.GCA_000829675_02640"/>
<reference evidence="1 2" key="1">
    <citation type="submission" date="2013-06" db="EMBL/GenBank/DDBJ databases">
        <title>The Genome Sequence of Acinetobacter rudis CIP 110305.</title>
        <authorList>
            <consortium name="The Broad Institute Genome Sequencing Platform"/>
            <consortium name="The Broad Institute Genome Sequencing Center for Infectious Disease"/>
            <person name="Cerqueira G."/>
            <person name="Feldgarden M."/>
            <person name="Courvalin P."/>
            <person name="Perichon B."/>
            <person name="Grillot-Courvalin C."/>
            <person name="Clermont D."/>
            <person name="Rocha E."/>
            <person name="Yoon E.-J."/>
            <person name="Nemec A."/>
            <person name="Young S.K."/>
            <person name="Zeng Q."/>
            <person name="Gargeya S."/>
            <person name="Fitzgerald M."/>
            <person name="Abouelleil A."/>
            <person name="Alvarado L."/>
            <person name="Berlin A.M."/>
            <person name="Chapman S.B."/>
            <person name="Dewar J."/>
            <person name="Goldberg J."/>
            <person name="Griggs A."/>
            <person name="Gujja S."/>
            <person name="Hansen M."/>
            <person name="Howarth C."/>
            <person name="Imamovic A."/>
            <person name="Larimer J."/>
            <person name="McCowan C."/>
            <person name="Murphy C."/>
            <person name="Pearson M."/>
            <person name="Priest M."/>
            <person name="Roberts A."/>
            <person name="Saif S."/>
            <person name="Shea T."/>
            <person name="Sykes S."/>
            <person name="Wortman J."/>
            <person name="Nusbaum C."/>
            <person name="Birren B."/>
        </authorList>
    </citation>
    <scope>NUCLEOTIDE SEQUENCE [LARGE SCALE GENOMIC DNA]</scope>
    <source>
        <strain evidence="1 2">CIP 110305</strain>
    </source>
</reference>
<proteinExistence type="predicted"/>
<comment type="caution">
    <text evidence="1">The sequence shown here is derived from an EMBL/GenBank/DDBJ whole genome shotgun (WGS) entry which is preliminary data.</text>
</comment>
<keyword evidence="2" id="KW-1185">Reference proteome</keyword>
<dbReference type="Proteomes" id="UP000014568">
    <property type="component" value="Unassembled WGS sequence"/>
</dbReference>
<evidence type="ECO:0000313" key="2">
    <source>
        <dbReference type="Proteomes" id="UP000014568"/>
    </source>
</evidence>
<dbReference type="HOGENOM" id="CLU_1623633_0_0_6"/>
<name>S3MPY2_9GAMM</name>